<evidence type="ECO:0000256" key="1">
    <source>
        <dbReference type="SAM" id="Coils"/>
    </source>
</evidence>
<organism evidence="2 3">
    <name type="scientific">Dyadobacter frigoris</name>
    <dbReference type="NCBI Taxonomy" id="2576211"/>
    <lineage>
        <taxon>Bacteria</taxon>
        <taxon>Pseudomonadati</taxon>
        <taxon>Bacteroidota</taxon>
        <taxon>Cytophagia</taxon>
        <taxon>Cytophagales</taxon>
        <taxon>Spirosomataceae</taxon>
        <taxon>Dyadobacter</taxon>
    </lineage>
</organism>
<protein>
    <recommendedName>
        <fullName evidence="4">J domain-containing protein</fullName>
    </recommendedName>
</protein>
<evidence type="ECO:0000313" key="2">
    <source>
        <dbReference type="EMBL" id="TKT88533.1"/>
    </source>
</evidence>
<evidence type="ECO:0000313" key="3">
    <source>
        <dbReference type="Proteomes" id="UP000304900"/>
    </source>
</evidence>
<dbReference type="RefSeq" id="WP_137343070.1">
    <property type="nucleotide sequence ID" value="NZ_BSQH01000011.1"/>
</dbReference>
<gene>
    <name evidence="2" type="ORF">FDK13_26645</name>
</gene>
<dbReference type="InterPro" id="IPR036869">
    <property type="entry name" value="J_dom_sf"/>
</dbReference>
<accession>A0A4V6BI11</accession>
<dbReference type="EMBL" id="SZVO01000015">
    <property type="protein sequence ID" value="TKT88533.1"/>
    <property type="molecule type" value="Genomic_DNA"/>
</dbReference>
<keyword evidence="1" id="KW-0175">Coiled coil</keyword>
<feature type="coiled-coil region" evidence="1">
    <location>
        <begin position="16"/>
        <end position="43"/>
    </location>
</feature>
<evidence type="ECO:0008006" key="4">
    <source>
        <dbReference type="Google" id="ProtNLM"/>
    </source>
</evidence>
<name>A0A4V6BI11_9BACT</name>
<dbReference type="OrthoDB" id="114754at2"/>
<reference evidence="2 3" key="1">
    <citation type="submission" date="2019-05" db="EMBL/GenBank/DDBJ databases">
        <title>Dyadobacter AR-3-8 sp. nov., isolated from arctic soil.</title>
        <authorList>
            <person name="Chaudhary D.K."/>
        </authorList>
    </citation>
    <scope>NUCLEOTIDE SEQUENCE [LARGE SCALE GENOMIC DNA]</scope>
    <source>
        <strain evidence="2 3">AR-3-8</strain>
    </source>
</reference>
<comment type="caution">
    <text evidence="2">The sequence shown here is derived from an EMBL/GenBank/DDBJ whole genome shotgun (WGS) entry which is preliminary data.</text>
</comment>
<dbReference type="Proteomes" id="UP000304900">
    <property type="component" value="Unassembled WGS sequence"/>
</dbReference>
<sequence>MQRSSVLRIGQPKTVLNKRQKEFNQLSERIEQLDKLIPELRATYYLLIDRVQKEYNPIVMEYQSFRVELVKLMDRTYEKDLYRKAYLTKLAYLISEISFDLIVNYKFEELIPLFNKYSEVDFDAALNELKRADSQLIDSKLLAEENEIADEETFPEHFHELSEEEQIRIKEELRAEKAKLFSEQAKEARQLLTKQKTTKSVRTVYMDLVKAFHPDRETDEAEKIRKTEIMQRVTQTYQENNLLELLKLQIEFERIDQDHLENLGKEQLTYYNLVLKEQVDELEKEKEEIQQQISYLCGLNPQHANSMTTVVVKFNTNINEVKAEIKEIKLTLKRWKEPSLLKAFLKTYEIPNTAVFDDEDDF</sequence>
<dbReference type="SUPFAM" id="SSF46565">
    <property type="entry name" value="Chaperone J-domain"/>
    <property type="match status" value="1"/>
</dbReference>
<keyword evidence="3" id="KW-1185">Reference proteome</keyword>
<dbReference type="AlphaFoldDB" id="A0A4V6BI11"/>
<proteinExistence type="predicted"/>
<feature type="coiled-coil region" evidence="1">
    <location>
        <begin position="265"/>
        <end position="299"/>
    </location>
</feature>